<organism evidence="1 2">
    <name type="scientific">Curtobacterium aetherium</name>
    <dbReference type="NCBI Taxonomy" id="2841594"/>
    <lineage>
        <taxon>Bacteria</taxon>
        <taxon>Bacillati</taxon>
        <taxon>Actinomycetota</taxon>
        <taxon>Actinomycetes</taxon>
        <taxon>Micrococcales</taxon>
        <taxon>Microbacteriaceae</taxon>
        <taxon>Curtobacterium</taxon>
    </lineage>
</organism>
<evidence type="ECO:0000313" key="2">
    <source>
        <dbReference type="Proteomes" id="UP000681794"/>
    </source>
</evidence>
<sequence length="116" mass="12548">MNQVRVEVDLNSVRTDGTTRVRLARASGELHQGQMVTAYESEDGIAGEAYVLRVDATTGYAFLTINRASLRDDDGSVGTINFSQNANRAVARVANQHATSASTGATVRRSALRRTY</sequence>
<dbReference type="Proteomes" id="UP000681794">
    <property type="component" value="Chromosome"/>
</dbReference>
<gene>
    <name evidence="1" type="ORF">KM842_02260</name>
</gene>
<dbReference type="EMBL" id="CP076544">
    <property type="protein sequence ID" value="QWS34048.1"/>
    <property type="molecule type" value="Genomic_DNA"/>
</dbReference>
<reference evidence="1" key="1">
    <citation type="submission" date="2021-06" db="EMBL/GenBank/DDBJ databases">
        <authorList>
            <person name="Ellington A.J."/>
            <person name="Bryan N.C."/>
            <person name="Christner B.C."/>
            <person name="Reisch C.R."/>
        </authorList>
    </citation>
    <scope>NUCLEOTIDE SEQUENCE</scope>
    <source>
        <strain evidence="1">L6-1</strain>
    </source>
</reference>
<protein>
    <submittedName>
        <fullName evidence="1">Uncharacterized protein</fullName>
    </submittedName>
</protein>
<proteinExistence type="predicted"/>
<keyword evidence="2" id="KW-1185">Reference proteome</keyword>
<accession>A0ACD1E560</accession>
<evidence type="ECO:0000313" key="1">
    <source>
        <dbReference type="EMBL" id="QWS34048.1"/>
    </source>
</evidence>
<name>A0ACD1E560_9MICO</name>